<proteinExistence type="predicted"/>
<dbReference type="AlphaFoldDB" id="A0A6A6JTW8"/>
<name>A0A6A6JTW8_WESOR</name>
<feature type="region of interest" description="Disordered" evidence="1">
    <location>
        <begin position="1"/>
        <end position="48"/>
    </location>
</feature>
<evidence type="ECO:0000313" key="2">
    <source>
        <dbReference type="EMBL" id="KAF2280051.1"/>
    </source>
</evidence>
<protein>
    <submittedName>
        <fullName evidence="2">Uncharacterized protein</fullName>
    </submittedName>
</protein>
<organism evidence="2 3">
    <name type="scientific">Westerdykella ornata</name>
    <dbReference type="NCBI Taxonomy" id="318751"/>
    <lineage>
        <taxon>Eukaryota</taxon>
        <taxon>Fungi</taxon>
        <taxon>Dikarya</taxon>
        <taxon>Ascomycota</taxon>
        <taxon>Pezizomycotina</taxon>
        <taxon>Dothideomycetes</taxon>
        <taxon>Pleosporomycetidae</taxon>
        <taxon>Pleosporales</taxon>
        <taxon>Sporormiaceae</taxon>
        <taxon>Westerdykella</taxon>
    </lineage>
</organism>
<dbReference type="EMBL" id="ML986485">
    <property type="protein sequence ID" value="KAF2280051.1"/>
    <property type="molecule type" value="Genomic_DNA"/>
</dbReference>
<accession>A0A6A6JTW8</accession>
<evidence type="ECO:0000256" key="1">
    <source>
        <dbReference type="SAM" id="MobiDB-lite"/>
    </source>
</evidence>
<keyword evidence="3" id="KW-1185">Reference proteome</keyword>
<gene>
    <name evidence="2" type="ORF">EI97DRAFT_498331</name>
</gene>
<evidence type="ECO:0000313" key="3">
    <source>
        <dbReference type="Proteomes" id="UP000800097"/>
    </source>
</evidence>
<sequence length="380" mass="43303">MSDFSTESVPPEPVSVAQDNCTIDASLRSDSGEDSLYHDELEDDADSDDTDKYWAWAKQAREERNRTPVLYEIPLFCTAIQQLRFLTSPTEDAEGQAWPIKAEDRCNIHGDGSDSDRPSCSVCVVEDHIEILQGCVDAWLLLRGPSMDKETWCLLGLWKRTWHWFAQFLATLEASDKPDRHQALRLATASVDNWSPGARLDPITSKMSPTWRKKANSIKTVSFTHDTQDFDTHKSRNRLSYNRKSSLYHAGRYAALDPEGWQDTSWMSSLDAGIAQFADPSEVVYTEGKGFYFRSVIFICHDANRFQEFSSTRVLMMSGSTPPIIGSVNAAEDGDQVPLSSFTDMEDWRRFCSMHQDDPRFQSFKDLAMPQVIDDDREWF</sequence>
<reference evidence="2" key="1">
    <citation type="journal article" date="2020" name="Stud. Mycol.">
        <title>101 Dothideomycetes genomes: a test case for predicting lifestyles and emergence of pathogens.</title>
        <authorList>
            <person name="Haridas S."/>
            <person name="Albert R."/>
            <person name="Binder M."/>
            <person name="Bloem J."/>
            <person name="Labutti K."/>
            <person name="Salamov A."/>
            <person name="Andreopoulos B."/>
            <person name="Baker S."/>
            <person name="Barry K."/>
            <person name="Bills G."/>
            <person name="Bluhm B."/>
            <person name="Cannon C."/>
            <person name="Castanera R."/>
            <person name="Culley D."/>
            <person name="Daum C."/>
            <person name="Ezra D."/>
            <person name="Gonzalez J."/>
            <person name="Henrissat B."/>
            <person name="Kuo A."/>
            <person name="Liang C."/>
            <person name="Lipzen A."/>
            <person name="Lutzoni F."/>
            <person name="Magnuson J."/>
            <person name="Mondo S."/>
            <person name="Nolan M."/>
            <person name="Ohm R."/>
            <person name="Pangilinan J."/>
            <person name="Park H.-J."/>
            <person name="Ramirez L."/>
            <person name="Alfaro M."/>
            <person name="Sun H."/>
            <person name="Tritt A."/>
            <person name="Yoshinaga Y."/>
            <person name="Zwiers L.-H."/>
            <person name="Turgeon B."/>
            <person name="Goodwin S."/>
            <person name="Spatafora J."/>
            <person name="Crous P."/>
            <person name="Grigoriev I."/>
        </authorList>
    </citation>
    <scope>NUCLEOTIDE SEQUENCE</scope>
    <source>
        <strain evidence="2">CBS 379.55</strain>
    </source>
</reference>
<dbReference type="RefSeq" id="XP_033657589.1">
    <property type="nucleotide sequence ID" value="XM_033802547.1"/>
</dbReference>
<dbReference type="Proteomes" id="UP000800097">
    <property type="component" value="Unassembled WGS sequence"/>
</dbReference>
<dbReference type="GeneID" id="54555722"/>